<dbReference type="Proteomes" id="UP000324065">
    <property type="component" value="Unassembled WGS sequence"/>
</dbReference>
<sequence>MDVSKITYKVDSFHLKGYPSPSDPSLGGGDGLLDFDTSESGPGARMMEDPERIGGGGRSEDGPQTSANPRSAERISAAILLDLARQRSRESREDLATYMSDLLDRQNAALDDSELGLVTDILRNLIYKVEGAVRHRLVNLLADNSRCPRDLIWFLANEPIDVAYPILLRSAVLRDMDLIELLHHKAIEHRIAIARRPNLPKSVSEALAHDRESPVILELLNNESAQIAEVTLAYLVERSRVEREFQEPLLMRPEMTPDLAEMLYAWVSGALRTFILETWDVQPAVIDDGLDAVRTQNTLLPDDEVLSVRADALAEALVSDRGRLRSLCLCAMEGGDVRLAVSLISAGLGLRKPLVRRILFEEAFESLAIVCRALGMTRIEFLELRAIITEVRSKSEDGVADGPQAAGDFYDRVDSETACSVVAHWTQKSDPLGAVRPSDGPLNRRMV</sequence>
<dbReference type="EMBL" id="VWPJ01000001">
    <property type="protein sequence ID" value="KAA5607565.1"/>
    <property type="molecule type" value="Genomic_DNA"/>
</dbReference>
<accession>A0A5M6IIP5</accession>
<comment type="caution">
    <text evidence="2">The sequence shown here is derived from an EMBL/GenBank/DDBJ whole genome shotgun (WGS) entry which is preliminary data.</text>
</comment>
<reference evidence="2 3" key="1">
    <citation type="submission" date="2019-09" db="EMBL/GenBank/DDBJ databases">
        <title>Genome sequence of Roseospira marina, one of the more divergent members of the non-sulfur purple photosynthetic bacterial family, the Rhodospirillaceae.</title>
        <authorList>
            <person name="Meyer T."/>
            <person name="Kyndt J."/>
        </authorList>
    </citation>
    <scope>NUCLEOTIDE SEQUENCE [LARGE SCALE GENOMIC DNA]</scope>
    <source>
        <strain evidence="2 3">DSM 15113</strain>
    </source>
</reference>
<proteinExistence type="predicted"/>
<evidence type="ECO:0000313" key="2">
    <source>
        <dbReference type="EMBL" id="KAA5607565.1"/>
    </source>
</evidence>
<protein>
    <submittedName>
        <fullName evidence="2">DUF2336 domain-containing protein</fullName>
    </submittedName>
</protein>
<evidence type="ECO:0000256" key="1">
    <source>
        <dbReference type="SAM" id="MobiDB-lite"/>
    </source>
</evidence>
<dbReference type="AlphaFoldDB" id="A0A5M6IIP5"/>
<evidence type="ECO:0000313" key="3">
    <source>
        <dbReference type="Proteomes" id="UP000324065"/>
    </source>
</evidence>
<dbReference type="OrthoDB" id="8478298at2"/>
<gene>
    <name evidence="2" type="ORF">F1188_02035</name>
</gene>
<keyword evidence="3" id="KW-1185">Reference proteome</keyword>
<organism evidence="2 3">
    <name type="scientific">Roseospira marina</name>
    <dbReference type="NCBI Taxonomy" id="140057"/>
    <lineage>
        <taxon>Bacteria</taxon>
        <taxon>Pseudomonadati</taxon>
        <taxon>Pseudomonadota</taxon>
        <taxon>Alphaproteobacteria</taxon>
        <taxon>Rhodospirillales</taxon>
        <taxon>Rhodospirillaceae</taxon>
        <taxon>Roseospira</taxon>
    </lineage>
</organism>
<dbReference type="Pfam" id="PF10098">
    <property type="entry name" value="DUF2336"/>
    <property type="match status" value="1"/>
</dbReference>
<feature type="region of interest" description="Disordered" evidence="1">
    <location>
        <begin position="14"/>
        <end position="71"/>
    </location>
</feature>
<name>A0A5M6IIP5_9PROT</name>
<dbReference type="InterPro" id="IPR019285">
    <property type="entry name" value="DUF2336"/>
</dbReference>